<name>A0A4R3N1X1_9GAMM</name>
<dbReference type="EMBL" id="SMAO01000003">
    <property type="protein sequence ID" value="TCT22227.1"/>
    <property type="molecule type" value="Genomic_DNA"/>
</dbReference>
<feature type="signal peptide" evidence="2">
    <location>
        <begin position="1"/>
        <end position="28"/>
    </location>
</feature>
<dbReference type="OrthoDB" id="346235at2"/>
<keyword evidence="4" id="KW-1185">Reference proteome</keyword>
<comment type="caution">
    <text evidence="3">The sequence shown here is derived from an EMBL/GenBank/DDBJ whole genome shotgun (WGS) entry which is preliminary data.</text>
</comment>
<proteinExistence type="predicted"/>
<gene>
    <name evidence="3" type="ORF">EDC35_103326</name>
</gene>
<reference evidence="3 4" key="1">
    <citation type="submission" date="2019-03" db="EMBL/GenBank/DDBJ databases">
        <title>Genomic Encyclopedia of Type Strains, Phase IV (KMG-IV): sequencing the most valuable type-strain genomes for metagenomic binning, comparative biology and taxonomic classification.</title>
        <authorList>
            <person name="Goeker M."/>
        </authorList>
    </citation>
    <scope>NUCLEOTIDE SEQUENCE [LARGE SCALE GENOMIC DNA]</scope>
    <source>
        <strain evidence="3 4">DSM 13587</strain>
    </source>
</reference>
<keyword evidence="2" id="KW-0732">Signal</keyword>
<feature type="chain" id="PRO_5020811853" evidence="2">
    <location>
        <begin position="29"/>
        <end position="112"/>
    </location>
</feature>
<evidence type="ECO:0000256" key="2">
    <source>
        <dbReference type="SAM" id="SignalP"/>
    </source>
</evidence>
<dbReference type="RefSeq" id="WP_132976620.1">
    <property type="nucleotide sequence ID" value="NZ_SMAO01000003.1"/>
</dbReference>
<accession>A0A4R3N1X1</accession>
<dbReference type="Proteomes" id="UP000295717">
    <property type="component" value="Unassembled WGS sequence"/>
</dbReference>
<protein>
    <submittedName>
        <fullName evidence="3">Uncharacterized protein</fullName>
    </submittedName>
</protein>
<evidence type="ECO:0000313" key="4">
    <source>
        <dbReference type="Proteomes" id="UP000295717"/>
    </source>
</evidence>
<feature type="compositionally biased region" description="Low complexity" evidence="1">
    <location>
        <begin position="94"/>
        <end position="112"/>
    </location>
</feature>
<sequence>MKHALFRPSGITLLSTALVTLFATPAISAPSVCKGLDEAACAAQAECRWMDGYTRKDGVQVSSHCRKGAKKDAAPQAMPKTDPAPVAAEATKEASPAPAAMTAPAPATKTTP</sequence>
<organism evidence="3 4">
    <name type="scientific">Thiobaca trueperi</name>
    <dbReference type="NCBI Taxonomy" id="127458"/>
    <lineage>
        <taxon>Bacteria</taxon>
        <taxon>Pseudomonadati</taxon>
        <taxon>Pseudomonadota</taxon>
        <taxon>Gammaproteobacteria</taxon>
        <taxon>Chromatiales</taxon>
        <taxon>Chromatiaceae</taxon>
        <taxon>Thiobaca</taxon>
    </lineage>
</organism>
<evidence type="ECO:0000313" key="3">
    <source>
        <dbReference type="EMBL" id="TCT22227.1"/>
    </source>
</evidence>
<evidence type="ECO:0000256" key="1">
    <source>
        <dbReference type="SAM" id="MobiDB-lite"/>
    </source>
</evidence>
<dbReference type="AlphaFoldDB" id="A0A4R3N1X1"/>
<feature type="region of interest" description="Disordered" evidence="1">
    <location>
        <begin position="66"/>
        <end position="112"/>
    </location>
</feature>